<feature type="chain" id="PRO_5027825096" evidence="1">
    <location>
        <begin position="29"/>
        <end position="83"/>
    </location>
</feature>
<evidence type="ECO:0000256" key="1">
    <source>
        <dbReference type="SAM" id="SignalP"/>
    </source>
</evidence>
<evidence type="ECO:0000313" key="2">
    <source>
        <dbReference type="EMBL" id="CAD2122491.1"/>
    </source>
</evidence>
<protein>
    <submittedName>
        <fullName evidence="2">Uncharacterized protein</fullName>
    </submittedName>
</protein>
<dbReference type="EMBL" id="CAJEWN010000001">
    <property type="protein sequence ID" value="CAD2122491.1"/>
    <property type="molecule type" value="Genomic_DNA"/>
</dbReference>
<organism evidence="2 3">
    <name type="scientific">Meloidogyne enterolobii</name>
    <name type="common">Root-knot nematode worm</name>
    <name type="synonym">Meloidogyne mayaguensis</name>
    <dbReference type="NCBI Taxonomy" id="390850"/>
    <lineage>
        <taxon>Eukaryota</taxon>
        <taxon>Metazoa</taxon>
        <taxon>Ecdysozoa</taxon>
        <taxon>Nematoda</taxon>
        <taxon>Chromadorea</taxon>
        <taxon>Rhabditida</taxon>
        <taxon>Tylenchina</taxon>
        <taxon>Tylenchomorpha</taxon>
        <taxon>Tylenchoidea</taxon>
        <taxon>Meloidogynidae</taxon>
        <taxon>Meloidogyninae</taxon>
        <taxon>Meloidogyne</taxon>
    </lineage>
</organism>
<proteinExistence type="predicted"/>
<dbReference type="OrthoDB" id="5893855at2759"/>
<dbReference type="Proteomes" id="UP000580250">
    <property type="component" value="Unassembled WGS sequence"/>
</dbReference>
<accession>A0A6V7THK4</accession>
<evidence type="ECO:0000313" key="3">
    <source>
        <dbReference type="Proteomes" id="UP000580250"/>
    </source>
</evidence>
<reference evidence="2 3" key="1">
    <citation type="submission" date="2020-08" db="EMBL/GenBank/DDBJ databases">
        <authorList>
            <person name="Koutsovoulos G."/>
            <person name="Danchin GJ E."/>
        </authorList>
    </citation>
    <scope>NUCLEOTIDE SEQUENCE [LARGE SCALE GENOMIC DNA]</scope>
</reference>
<dbReference type="AlphaFoldDB" id="A0A6V7THK4"/>
<gene>
    <name evidence="2" type="ORF">MENT_LOCUS192</name>
</gene>
<feature type="signal peptide" evidence="1">
    <location>
        <begin position="1"/>
        <end position="28"/>
    </location>
</feature>
<sequence>MASQKFICFLAISSIFLLAMLMPEYTNAETCQECFDSLCGPPCRSSCDACQNCQDLNFRRTRCSGACAGFSGTIGVPDCQSGK</sequence>
<keyword evidence="1" id="KW-0732">Signal</keyword>
<comment type="caution">
    <text evidence="2">The sequence shown here is derived from an EMBL/GenBank/DDBJ whole genome shotgun (WGS) entry which is preliminary data.</text>
</comment>
<name>A0A6V7THK4_MELEN</name>